<feature type="compositionally biased region" description="Pro residues" evidence="1">
    <location>
        <begin position="7"/>
        <end position="19"/>
    </location>
</feature>
<keyword evidence="4" id="KW-1185">Reference proteome</keyword>
<dbReference type="Proteomes" id="UP000654947">
    <property type="component" value="Unassembled WGS sequence"/>
</dbReference>
<feature type="transmembrane region" description="Helical" evidence="2">
    <location>
        <begin position="32"/>
        <end position="54"/>
    </location>
</feature>
<proteinExistence type="predicted"/>
<feature type="transmembrane region" description="Helical" evidence="2">
    <location>
        <begin position="165"/>
        <end position="191"/>
    </location>
</feature>
<evidence type="ECO:0000256" key="1">
    <source>
        <dbReference type="SAM" id="MobiDB-lite"/>
    </source>
</evidence>
<feature type="region of interest" description="Disordered" evidence="1">
    <location>
        <begin position="1"/>
        <end position="30"/>
    </location>
</feature>
<keyword evidence="2" id="KW-0812">Transmembrane</keyword>
<gene>
    <name evidence="3" type="ORF">GCM10007147_03300</name>
</gene>
<organism evidence="3 4">
    <name type="scientific">Nocardiopsis kunsanensis</name>
    <dbReference type="NCBI Taxonomy" id="141693"/>
    <lineage>
        <taxon>Bacteria</taxon>
        <taxon>Bacillati</taxon>
        <taxon>Actinomycetota</taxon>
        <taxon>Actinomycetes</taxon>
        <taxon>Streptosporangiales</taxon>
        <taxon>Nocardiopsidaceae</taxon>
        <taxon>Nocardiopsis</taxon>
    </lineage>
</organism>
<evidence type="ECO:0000313" key="3">
    <source>
        <dbReference type="EMBL" id="GHD15667.1"/>
    </source>
</evidence>
<comment type="caution">
    <text evidence="3">The sequence shown here is derived from an EMBL/GenBank/DDBJ whole genome shotgun (WGS) entry which is preliminary data.</text>
</comment>
<dbReference type="AlphaFoldDB" id="A0A919CEH4"/>
<keyword evidence="2" id="KW-0472">Membrane</keyword>
<keyword evidence="2" id="KW-1133">Transmembrane helix</keyword>
<sequence length="204" mass="21576">MSNPSPSQTPPAHGPQHPPPQRRSRRGPRPGYLASLISLAAALVMVGVVAIVGIRIGHPQPEFIAEVSGGEDVEIEVAEDEPLGEVVLITQGFAGACVQYTPEPDLEMGDLRSTGTHVYGPDGMEARDIYVLDEPGTHTFQCTDDAEGGLAPVATTVDAAQTRQVVWVVTFLGAITVGVLLAIGLALATFLRSRKETAARLPRH</sequence>
<protein>
    <submittedName>
        <fullName evidence="3">Uncharacterized protein</fullName>
    </submittedName>
</protein>
<reference evidence="3 4" key="1">
    <citation type="journal article" date="2014" name="Int. J. Syst. Evol. Microbiol.">
        <title>Complete genome sequence of Corynebacterium casei LMG S-19264T (=DSM 44701T), isolated from a smear-ripened cheese.</title>
        <authorList>
            <consortium name="US DOE Joint Genome Institute (JGI-PGF)"/>
            <person name="Walter F."/>
            <person name="Albersmeier A."/>
            <person name="Kalinowski J."/>
            <person name="Ruckert C."/>
        </authorList>
    </citation>
    <scope>NUCLEOTIDE SEQUENCE [LARGE SCALE GENOMIC DNA]</scope>
    <source>
        <strain evidence="3 4">KCTC 19473</strain>
    </source>
</reference>
<dbReference type="EMBL" id="BMXL01000001">
    <property type="protein sequence ID" value="GHD15667.1"/>
    <property type="molecule type" value="Genomic_DNA"/>
</dbReference>
<evidence type="ECO:0000313" key="4">
    <source>
        <dbReference type="Proteomes" id="UP000654947"/>
    </source>
</evidence>
<evidence type="ECO:0000256" key="2">
    <source>
        <dbReference type="SAM" id="Phobius"/>
    </source>
</evidence>
<dbReference type="RefSeq" id="WP_193517164.1">
    <property type="nucleotide sequence ID" value="NZ_BMXL01000001.1"/>
</dbReference>
<accession>A0A919CEH4</accession>
<name>A0A919CEH4_9ACTN</name>